<reference evidence="4" key="1">
    <citation type="submission" date="2022-11" db="UniProtKB">
        <authorList>
            <consortium name="WormBaseParasite"/>
        </authorList>
    </citation>
    <scope>IDENTIFICATION</scope>
</reference>
<accession>A0A915M8C8</accession>
<dbReference type="AlphaFoldDB" id="A0A915M8C8"/>
<feature type="transmembrane region" description="Helical" evidence="1">
    <location>
        <begin position="112"/>
        <end position="131"/>
    </location>
</feature>
<evidence type="ECO:0000256" key="2">
    <source>
        <dbReference type="SAM" id="SignalP"/>
    </source>
</evidence>
<dbReference type="GO" id="GO:0016020">
    <property type="term" value="C:membrane"/>
    <property type="evidence" value="ECO:0007669"/>
    <property type="project" value="TreeGrafter"/>
</dbReference>
<proteinExistence type="predicted"/>
<evidence type="ECO:0000313" key="4">
    <source>
        <dbReference type="WBParaSite" id="scaffold34184_cov286.g21261"/>
    </source>
</evidence>
<dbReference type="SUPFAM" id="SSF103473">
    <property type="entry name" value="MFS general substrate transporter"/>
    <property type="match status" value="1"/>
</dbReference>
<organism evidence="3 4">
    <name type="scientific">Meloidogyne javanica</name>
    <name type="common">Root-knot nematode worm</name>
    <dbReference type="NCBI Taxonomy" id="6303"/>
    <lineage>
        <taxon>Eukaryota</taxon>
        <taxon>Metazoa</taxon>
        <taxon>Ecdysozoa</taxon>
        <taxon>Nematoda</taxon>
        <taxon>Chromadorea</taxon>
        <taxon>Rhabditida</taxon>
        <taxon>Tylenchina</taxon>
        <taxon>Tylenchomorpha</taxon>
        <taxon>Tylenchoidea</taxon>
        <taxon>Meloidogynidae</taxon>
        <taxon>Meloidogyninae</taxon>
        <taxon>Meloidogyne</taxon>
        <taxon>Meloidogyne incognita group</taxon>
    </lineage>
</organism>
<feature type="chain" id="PRO_5038115673" evidence="2">
    <location>
        <begin position="20"/>
        <end position="144"/>
    </location>
</feature>
<name>A0A915M8C8_MELJA</name>
<dbReference type="WBParaSite" id="scaffold34184_cov286.g21261">
    <property type="protein sequence ID" value="scaffold34184_cov286.g21261"/>
    <property type="gene ID" value="scaffold34184_cov286.g21261"/>
</dbReference>
<dbReference type="Proteomes" id="UP000887561">
    <property type="component" value="Unplaced"/>
</dbReference>
<evidence type="ECO:0000313" key="3">
    <source>
        <dbReference type="Proteomes" id="UP000887561"/>
    </source>
</evidence>
<keyword evidence="1" id="KW-1133">Transmembrane helix</keyword>
<dbReference type="InterPro" id="IPR036259">
    <property type="entry name" value="MFS_trans_sf"/>
</dbReference>
<sequence length="144" mass="15892">GLVSILLFTLFMLYHRNYPQDHPMVSRTELVKVMFNKGGSIYSGPGKQNEKSPEVPYKAMYSDMAIWAILVLELPISQTGMASAVSPAIMFFIKLVAGQSSDKINDAAKLRLYNTLSLSAMGVLFCILAVLDPKENPSICLVIF</sequence>
<keyword evidence="2" id="KW-0732">Signal</keyword>
<evidence type="ECO:0000256" key="1">
    <source>
        <dbReference type="SAM" id="Phobius"/>
    </source>
</evidence>
<dbReference type="PANTHER" id="PTHR45757">
    <property type="entry name" value="PROTEIN CBG23364-RELATED"/>
    <property type="match status" value="1"/>
</dbReference>
<protein>
    <submittedName>
        <fullName evidence="4">Uncharacterized protein</fullName>
    </submittedName>
</protein>
<keyword evidence="1" id="KW-0472">Membrane</keyword>
<feature type="signal peptide" evidence="2">
    <location>
        <begin position="1"/>
        <end position="19"/>
    </location>
</feature>
<keyword evidence="3" id="KW-1185">Reference proteome</keyword>
<feature type="transmembrane region" description="Helical" evidence="1">
    <location>
        <begin position="65"/>
        <end position="92"/>
    </location>
</feature>
<keyword evidence="1" id="KW-0812">Transmembrane</keyword>